<evidence type="ECO:0000256" key="4">
    <source>
        <dbReference type="ARBA" id="ARBA00022989"/>
    </source>
</evidence>
<organism evidence="7 8">
    <name type="scientific">Xylanimonas oleitrophica</name>
    <dbReference type="NCBI Taxonomy" id="2607479"/>
    <lineage>
        <taxon>Bacteria</taxon>
        <taxon>Bacillati</taxon>
        <taxon>Actinomycetota</taxon>
        <taxon>Actinomycetes</taxon>
        <taxon>Micrococcales</taxon>
        <taxon>Promicromonosporaceae</taxon>
        <taxon>Xylanimonas</taxon>
    </lineage>
</organism>
<keyword evidence="4 6" id="KW-1133">Transmembrane helix</keyword>
<name>A0A2W5YE23_9MICO</name>
<evidence type="ECO:0000256" key="2">
    <source>
        <dbReference type="ARBA" id="ARBA00022475"/>
    </source>
</evidence>
<proteinExistence type="predicted"/>
<dbReference type="EMBL" id="QKWH01000008">
    <property type="protein sequence ID" value="PZR52601.1"/>
    <property type="molecule type" value="Genomic_DNA"/>
</dbReference>
<accession>A0A2W5YE23</accession>
<comment type="caution">
    <text evidence="7">The sequence shown here is derived from an EMBL/GenBank/DDBJ whole genome shotgun (WGS) entry which is preliminary data.</text>
</comment>
<dbReference type="Pfam" id="PF06081">
    <property type="entry name" value="ArAE_1"/>
    <property type="match status" value="1"/>
</dbReference>
<keyword evidence="3 6" id="KW-0812">Transmembrane</keyword>
<evidence type="ECO:0008006" key="9">
    <source>
        <dbReference type="Google" id="ProtNLM"/>
    </source>
</evidence>
<protein>
    <recommendedName>
        <fullName evidence="9">FUSC family protein</fullName>
    </recommendedName>
</protein>
<feature type="transmembrane region" description="Helical" evidence="6">
    <location>
        <begin position="196"/>
        <end position="217"/>
    </location>
</feature>
<feature type="transmembrane region" description="Helical" evidence="6">
    <location>
        <begin position="78"/>
        <end position="97"/>
    </location>
</feature>
<reference evidence="7 8" key="1">
    <citation type="submission" date="2018-06" db="EMBL/GenBank/DDBJ databases">
        <title>Whole genome sequencing of a novel hydrocarbon degrading bacterial strain, PW21 isolated from oil contaminated produced water sample.</title>
        <authorList>
            <person name="Nagkirti P."/>
            <person name="Shaikh A."/>
            <person name="Gowdaman V."/>
            <person name="Engineer A.E."/>
            <person name="Dagar S."/>
            <person name="Dhakephalkar P.K."/>
        </authorList>
    </citation>
    <scope>NUCLEOTIDE SEQUENCE [LARGE SCALE GENOMIC DNA]</scope>
    <source>
        <strain evidence="7 8">PW21</strain>
    </source>
</reference>
<keyword evidence="2" id="KW-1003">Cell membrane</keyword>
<feature type="transmembrane region" description="Helical" evidence="6">
    <location>
        <begin position="174"/>
        <end position="190"/>
    </location>
</feature>
<feature type="transmembrane region" description="Helical" evidence="6">
    <location>
        <begin position="149"/>
        <end position="167"/>
    </location>
</feature>
<evidence type="ECO:0000313" key="7">
    <source>
        <dbReference type="EMBL" id="PZR52601.1"/>
    </source>
</evidence>
<evidence type="ECO:0000256" key="3">
    <source>
        <dbReference type="ARBA" id="ARBA00022692"/>
    </source>
</evidence>
<gene>
    <name evidence="7" type="ORF">DNL40_10795</name>
</gene>
<evidence type="ECO:0000313" key="8">
    <source>
        <dbReference type="Proteomes" id="UP000248783"/>
    </source>
</evidence>
<sequence>MPRRRGRAWRRPVPVPVRRVPSRPAVGATGLRGGGAARTVRSVHERIPQVVDRARRSRAGVLAQGAHRLWVLHPSWSTAVKGAVAAAIAWFVGHLVPAPFSDYPYYAPLGAVVAATGTLARSARTSLQATAAILLGALIARAVDAVLDPGAAAIALATGIALVVSGWRRLGEMGGWTATSALFVLILGSADPEVFVGAYAGLVVVGATIGVAVNLLFPSLPLTPSEVMLDRLRDTLVDQLEALADGLDRQEPPDEDGWTQRRRAIGPTLAEAETAVERSREAVRANRRVRRYRDWAQAQTRRAEALRTVADVVDDTTRLMADWERSDLPDLALGRRLRPLAAEALHTLADALRAHRLRLEAQDPAEREEAKEALDHLAAAITALRDGVRHAREEDDRDYFVAGALVLELRRARVALAA</sequence>
<keyword evidence="5 6" id="KW-0472">Membrane</keyword>
<evidence type="ECO:0000256" key="1">
    <source>
        <dbReference type="ARBA" id="ARBA00004651"/>
    </source>
</evidence>
<dbReference type="GO" id="GO:0005886">
    <property type="term" value="C:plasma membrane"/>
    <property type="evidence" value="ECO:0007669"/>
    <property type="project" value="UniProtKB-SubCell"/>
</dbReference>
<evidence type="ECO:0000256" key="5">
    <source>
        <dbReference type="ARBA" id="ARBA00023136"/>
    </source>
</evidence>
<comment type="subcellular location">
    <subcellularLocation>
        <location evidence="1">Cell membrane</location>
        <topology evidence="1">Multi-pass membrane protein</topology>
    </subcellularLocation>
</comment>
<evidence type="ECO:0000256" key="6">
    <source>
        <dbReference type="SAM" id="Phobius"/>
    </source>
</evidence>
<dbReference type="InterPro" id="IPR010343">
    <property type="entry name" value="ArAE_1"/>
</dbReference>
<dbReference type="AlphaFoldDB" id="A0A2W5YE23"/>
<keyword evidence="8" id="KW-1185">Reference proteome</keyword>
<dbReference type="Proteomes" id="UP000248783">
    <property type="component" value="Unassembled WGS sequence"/>
</dbReference>